<dbReference type="EMBL" id="CAADRA010005597">
    <property type="protein sequence ID" value="VFT91614.1"/>
    <property type="molecule type" value="Genomic_DNA"/>
</dbReference>
<evidence type="ECO:0000256" key="3">
    <source>
        <dbReference type="ARBA" id="ARBA00022989"/>
    </source>
</evidence>
<evidence type="ECO:0000256" key="5">
    <source>
        <dbReference type="SAM" id="Phobius"/>
    </source>
</evidence>
<feature type="transmembrane region" description="Helical" evidence="5">
    <location>
        <begin position="220"/>
        <end position="240"/>
    </location>
</feature>
<protein>
    <submittedName>
        <fullName evidence="8">Aste57867_14796 protein</fullName>
    </submittedName>
</protein>
<feature type="transmembrane region" description="Helical" evidence="5">
    <location>
        <begin position="285"/>
        <end position="308"/>
    </location>
</feature>
<proteinExistence type="predicted"/>
<evidence type="ECO:0000313" key="9">
    <source>
        <dbReference type="Proteomes" id="UP000332933"/>
    </source>
</evidence>
<evidence type="ECO:0000313" key="8">
    <source>
        <dbReference type="EMBL" id="VFT91614.1"/>
    </source>
</evidence>
<evidence type="ECO:0000256" key="1">
    <source>
        <dbReference type="ARBA" id="ARBA00004141"/>
    </source>
</evidence>
<feature type="signal peptide" evidence="6">
    <location>
        <begin position="1"/>
        <end position="18"/>
    </location>
</feature>
<feature type="transmembrane region" description="Helical" evidence="5">
    <location>
        <begin position="42"/>
        <end position="64"/>
    </location>
</feature>
<dbReference type="PANTHER" id="PTHR11040">
    <property type="entry name" value="ZINC/IRON TRANSPORTER"/>
    <property type="match status" value="1"/>
</dbReference>
<feature type="transmembrane region" description="Helical" evidence="5">
    <location>
        <begin position="110"/>
        <end position="128"/>
    </location>
</feature>
<sequence>MTKTFVAILATLLTIVRADDNDVVVCGIINANDEYDQAMHIAAIFIIFAMSILGSMLPVISNYISCLRNSRKALSLLNSFGFGVVVATAFIHMIPPAIDTLNNKCLNLSYNGLAMVFVVGTVLAMQLLETELVLFMTKKMTTLESSTDDHLAAPKEYEVSLTPAAPQPSHDHHHHNLCTTDDLKSNAMRKTINVLIFEVGVAIHSVIIGLNLGVATGTTFNTLLVALSFHQFFEGVAVGTSSVSAFSSVRTSIYTAIGFSLTTPIGIAIGMAINGSYSDTSSASLWVRGTLDAIAGGILVYTGLVELLTYQYTINQEFHDKTQSTRSLTYVFLWLGAAAMAGVGYWT</sequence>
<organism evidence="8 9">
    <name type="scientific">Aphanomyces stellatus</name>
    <dbReference type="NCBI Taxonomy" id="120398"/>
    <lineage>
        <taxon>Eukaryota</taxon>
        <taxon>Sar</taxon>
        <taxon>Stramenopiles</taxon>
        <taxon>Oomycota</taxon>
        <taxon>Saprolegniomycetes</taxon>
        <taxon>Saprolegniales</taxon>
        <taxon>Verrucalvaceae</taxon>
        <taxon>Aphanomyces</taxon>
    </lineage>
</organism>
<keyword evidence="4 5" id="KW-0472">Membrane</keyword>
<dbReference type="GO" id="GO:0005886">
    <property type="term" value="C:plasma membrane"/>
    <property type="evidence" value="ECO:0007669"/>
    <property type="project" value="TreeGrafter"/>
</dbReference>
<feature type="transmembrane region" description="Helical" evidence="5">
    <location>
        <begin position="194"/>
        <end position="214"/>
    </location>
</feature>
<dbReference type="Proteomes" id="UP000332933">
    <property type="component" value="Unassembled WGS sequence"/>
</dbReference>
<feature type="transmembrane region" description="Helical" evidence="5">
    <location>
        <begin position="76"/>
        <end position="98"/>
    </location>
</feature>
<name>A0A485L2K1_9STRA</name>
<dbReference type="GO" id="GO:0005385">
    <property type="term" value="F:zinc ion transmembrane transporter activity"/>
    <property type="evidence" value="ECO:0007669"/>
    <property type="project" value="TreeGrafter"/>
</dbReference>
<dbReference type="EMBL" id="VJMH01005576">
    <property type="protein sequence ID" value="KAF0694322.1"/>
    <property type="molecule type" value="Genomic_DNA"/>
</dbReference>
<feature type="transmembrane region" description="Helical" evidence="5">
    <location>
        <begin position="252"/>
        <end position="273"/>
    </location>
</feature>
<accession>A0A485L2K1</accession>
<reference evidence="7" key="2">
    <citation type="submission" date="2019-06" db="EMBL/GenBank/DDBJ databases">
        <title>Genomics analysis of Aphanomyces spp. identifies a new class of oomycete effector associated with host adaptation.</title>
        <authorList>
            <person name="Gaulin E."/>
        </authorList>
    </citation>
    <scope>NUCLEOTIDE SEQUENCE</scope>
    <source>
        <strain evidence="7">CBS 578.67</strain>
    </source>
</reference>
<dbReference type="AlphaFoldDB" id="A0A485L2K1"/>
<gene>
    <name evidence="8" type="primary">Aste57867_14796</name>
    <name evidence="7" type="ORF">As57867_014741</name>
    <name evidence="8" type="ORF">ASTE57867_14796</name>
</gene>
<evidence type="ECO:0000256" key="2">
    <source>
        <dbReference type="ARBA" id="ARBA00022692"/>
    </source>
</evidence>
<dbReference type="InterPro" id="IPR003689">
    <property type="entry name" value="ZIP"/>
</dbReference>
<keyword evidence="6" id="KW-0732">Signal</keyword>
<evidence type="ECO:0000313" key="7">
    <source>
        <dbReference type="EMBL" id="KAF0694322.1"/>
    </source>
</evidence>
<evidence type="ECO:0000256" key="6">
    <source>
        <dbReference type="SAM" id="SignalP"/>
    </source>
</evidence>
<reference evidence="8 9" key="1">
    <citation type="submission" date="2019-03" db="EMBL/GenBank/DDBJ databases">
        <authorList>
            <person name="Gaulin E."/>
            <person name="Dumas B."/>
        </authorList>
    </citation>
    <scope>NUCLEOTIDE SEQUENCE [LARGE SCALE GENOMIC DNA]</scope>
    <source>
        <strain evidence="8">CBS 568.67</strain>
    </source>
</reference>
<feature type="transmembrane region" description="Helical" evidence="5">
    <location>
        <begin position="328"/>
        <end position="346"/>
    </location>
</feature>
<evidence type="ECO:0000256" key="4">
    <source>
        <dbReference type="ARBA" id="ARBA00023136"/>
    </source>
</evidence>
<dbReference type="PANTHER" id="PTHR11040:SF44">
    <property type="entry name" value="PROTEIN ZNTC-RELATED"/>
    <property type="match status" value="1"/>
</dbReference>
<feature type="chain" id="PRO_5036116304" evidence="6">
    <location>
        <begin position="19"/>
        <end position="347"/>
    </location>
</feature>
<dbReference type="Pfam" id="PF02535">
    <property type="entry name" value="Zip"/>
    <property type="match status" value="1"/>
</dbReference>
<comment type="subcellular location">
    <subcellularLocation>
        <location evidence="1">Membrane</location>
        <topology evidence="1">Multi-pass membrane protein</topology>
    </subcellularLocation>
</comment>
<keyword evidence="9" id="KW-1185">Reference proteome</keyword>
<dbReference type="OrthoDB" id="448280at2759"/>
<keyword evidence="2 5" id="KW-0812">Transmembrane</keyword>
<keyword evidence="3 5" id="KW-1133">Transmembrane helix</keyword>